<comment type="similarity">
    <text evidence="1">Belongs to the glyoxalase I family.</text>
</comment>
<dbReference type="EMBL" id="CAXITT010000818">
    <property type="protein sequence ID" value="CAL1546489.1"/>
    <property type="molecule type" value="Genomic_DNA"/>
</dbReference>
<gene>
    <name evidence="4" type="ORF">GSLYS_00019866001</name>
</gene>
<dbReference type="InterPro" id="IPR004360">
    <property type="entry name" value="Glyas_Fos-R_dOase_dom"/>
</dbReference>
<protein>
    <recommendedName>
        <fullName evidence="2">Glyoxalase domain-containing protein 5</fullName>
    </recommendedName>
</protein>
<organism evidence="4 5">
    <name type="scientific">Lymnaea stagnalis</name>
    <name type="common">Great pond snail</name>
    <name type="synonym">Helix stagnalis</name>
    <dbReference type="NCBI Taxonomy" id="6523"/>
    <lineage>
        <taxon>Eukaryota</taxon>
        <taxon>Metazoa</taxon>
        <taxon>Spiralia</taxon>
        <taxon>Lophotrochozoa</taxon>
        <taxon>Mollusca</taxon>
        <taxon>Gastropoda</taxon>
        <taxon>Heterobranchia</taxon>
        <taxon>Euthyneura</taxon>
        <taxon>Panpulmonata</taxon>
        <taxon>Hygrophila</taxon>
        <taxon>Lymnaeoidea</taxon>
        <taxon>Lymnaeidae</taxon>
        <taxon>Lymnaea</taxon>
    </lineage>
</organism>
<reference evidence="4 5" key="1">
    <citation type="submission" date="2024-04" db="EMBL/GenBank/DDBJ databases">
        <authorList>
            <consortium name="Genoscope - CEA"/>
            <person name="William W."/>
        </authorList>
    </citation>
    <scope>NUCLEOTIDE SEQUENCE [LARGE SCALE GENOMIC DNA]</scope>
</reference>
<dbReference type="PANTHER" id="PTHR21366">
    <property type="entry name" value="GLYOXALASE FAMILY PROTEIN"/>
    <property type="match status" value="1"/>
</dbReference>
<dbReference type="InterPro" id="IPR050383">
    <property type="entry name" value="GlyoxalaseI/FosfomycinResist"/>
</dbReference>
<dbReference type="PANTHER" id="PTHR21366:SF14">
    <property type="entry name" value="GLYOXALASE DOMAIN-CONTAINING PROTEIN 5"/>
    <property type="match status" value="1"/>
</dbReference>
<name>A0AAV2IMN4_LYMST</name>
<evidence type="ECO:0000259" key="3">
    <source>
        <dbReference type="PROSITE" id="PS51819"/>
    </source>
</evidence>
<evidence type="ECO:0000256" key="2">
    <source>
        <dbReference type="ARBA" id="ARBA00040140"/>
    </source>
</evidence>
<proteinExistence type="inferred from homology"/>
<dbReference type="CDD" id="cd07253">
    <property type="entry name" value="GLOD5"/>
    <property type="match status" value="1"/>
</dbReference>
<dbReference type="InterPro" id="IPR029068">
    <property type="entry name" value="Glyas_Bleomycin-R_OHBP_Dase"/>
</dbReference>
<dbReference type="InterPro" id="IPR037523">
    <property type="entry name" value="VOC_core"/>
</dbReference>
<dbReference type="AlphaFoldDB" id="A0AAV2IMN4"/>
<dbReference type="Proteomes" id="UP001497497">
    <property type="component" value="Unassembled WGS sequence"/>
</dbReference>
<dbReference type="PROSITE" id="PS51819">
    <property type="entry name" value="VOC"/>
    <property type="match status" value="1"/>
</dbReference>
<evidence type="ECO:0000256" key="1">
    <source>
        <dbReference type="ARBA" id="ARBA00010363"/>
    </source>
</evidence>
<evidence type="ECO:0000313" key="5">
    <source>
        <dbReference type="Proteomes" id="UP001497497"/>
    </source>
</evidence>
<accession>A0AAV2IMN4</accession>
<evidence type="ECO:0000313" key="4">
    <source>
        <dbReference type="EMBL" id="CAL1546489.1"/>
    </source>
</evidence>
<feature type="domain" description="VOC" evidence="3">
    <location>
        <begin position="46"/>
        <end position="166"/>
    </location>
</feature>
<dbReference type="Gene3D" id="3.10.180.10">
    <property type="entry name" value="2,3-Dihydroxybiphenyl 1,2-Dioxygenase, domain 1"/>
    <property type="match status" value="1"/>
</dbReference>
<sequence>MIKSAFSIAFRRHFLQIQCKATCTSPATFNVQPACFASGRPFQISRLDHLVLTVRDLDKTVDFYTRVLGMEATTFRGGRKALNFGEQKINLHELGKEFDPKSEVPTPGSADLCFITPSTLDEVSAHLKTCNITIVEGPVERTGAVGSIRSIYVRDPDGNLIEISNYTNRVDRL</sequence>
<dbReference type="Pfam" id="PF00903">
    <property type="entry name" value="Glyoxalase"/>
    <property type="match status" value="1"/>
</dbReference>
<keyword evidence="5" id="KW-1185">Reference proteome</keyword>
<comment type="caution">
    <text evidence="4">The sequence shown here is derived from an EMBL/GenBank/DDBJ whole genome shotgun (WGS) entry which is preliminary data.</text>
</comment>
<dbReference type="SUPFAM" id="SSF54593">
    <property type="entry name" value="Glyoxalase/Bleomycin resistance protein/Dihydroxybiphenyl dioxygenase"/>
    <property type="match status" value="1"/>
</dbReference>